<dbReference type="Proteomes" id="UP000305067">
    <property type="component" value="Unassembled WGS sequence"/>
</dbReference>
<evidence type="ECO:0000313" key="2">
    <source>
        <dbReference type="EMBL" id="TFL06696.1"/>
    </source>
</evidence>
<feature type="compositionally biased region" description="Polar residues" evidence="1">
    <location>
        <begin position="72"/>
        <end position="89"/>
    </location>
</feature>
<organism evidence="2 3">
    <name type="scientific">Pterulicium gracile</name>
    <dbReference type="NCBI Taxonomy" id="1884261"/>
    <lineage>
        <taxon>Eukaryota</taxon>
        <taxon>Fungi</taxon>
        <taxon>Dikarya</taxon>
        <taxon>Basidiomycota</taxon>
        <taxon>Agaricomycotina</taxon>
        <taxon>Agaricomycetes</taxon>
        <taxon>Agaricomycetidae</taxon>
        <taxon>Agaricales</taxon>
        <taxon>Pleurotineae</taxon>
        <taxon>Pterulaceae</taxon>
        <taxon>Pterulicium</taxon>
    </lineage>
</organism>
<gene>
    <name evidence="2" type="ORF">BDV98DRAFT_559841</name>
</gene>
<reference evidence="2 3" key="1">
    <citation type="journal article" date="2019" name="Nat. Ecol. Evol.">
        <title>Megaphylogeny resolves global patterns of mushroom evolution.</title>
        <authorList>
            <person name="Varga T."/>
            <person name="Krizsan K."/>
            <person name="Foldi C."/>
            <person name="Dima B."/>
            <person name="Sanchez-Garcia M."/>
            <person name="Sanchez-Ramirez S."/>
            <person name="Szollosi G.J."/>
            <person name="Szarkandi J.G."/>
            <person name="Papp V."/>
            <person name="Albert L."/>
            <person name="Andreopoulos W."/>
            <person name="Angelini C."/>
            <person name="Antonin V."/>
            <person name="Barry K.W."/>
            <person name="Bougher N.L."/>
            <person name="Buchanan P."/>
            <person name="Buyck B."/>
            <person name="Bense V."/>
            <person name="Catcheside P."/>
            <person name="Chovatia M."/>
            <person name="Cooper J."/>
            <person name="Damon W."/>
            <person name="Desjardin D."/>
            <person name="Finy P."/>
            <person name="Geml J."/>
            <person name="Haridas S."/>
            <person name="Hughes K."/>
            <person name="Justo A."/>
            <person name="Karasinski D."/>
            <person name="Kautmanova I."/>
            <person name="Kiss B."/>
            <person name="Kocsube S."/>
            <person name="Kotiranta H."/>
            <person name="LaButti K.M."/>
            <person name="Lechner B.E."/>
            <person name="Liimatainen K."/>
            <person name="Lipzen A."/>
            <person name="Lukacs Z."/>
            <person name="Mihaltcheva S."/>
            <person name="Morgado L.N."/>
            <person name="Niskanen T."/>
            <person name="Noordeloos M.E."/>
            <person name="Ohm R.A."/>
            <person name="Ortiz-Santana B."/>
            <person name="Ovrebo C."/>
            <person name="Racz N."/>
            <person name="Riley R."/>
            <person name="Savchenko A."/>
            <person name="Shiryaev A."/>
            <person name="Soop K."/>
            <person name="Spirin V."/>
            <person name="Szebenyi C."/>
            <person name="Tomsovsky M."/>
            <person name="Tulloss R.E."/>
            <person name="Uehling J."/>
            <person name="Grigoriev I.V."/>
            <person name="Vagvolgyi C."/>
            <person name="Papp T."/>
            <person name="Martin F.M."/>
            <person name="Miettinen O."/>
            <person name="Hibbett D.S."/>
            <person name="Nagy L.G."/>
        </authorList>
    </citation>
    <scope>NUCLEOTIDE SEQUENCE [LARGE SCALE GENOMIC DNA]</scope>
    <source>
        <strain evidence="2 3">CBS 309.79</strain>
    </source>
</reference>
<dbReference type="OrthoDB" id="3149711at2759"/>
<name>A0A5C3QXH2_9AGAR</name>
<keyword evidence="3" id="KW-1185">Reference proteome</keyword>
<evidence type="ECO:0000256" key="1">
    <source>
        <dbReference type="SAM" id="MobiDB-lite"/>
    </source>
</evidence>
<dbReference type="AlphaFoldDB" id="A0A5C3QXH2"/>
<dbReference type="EMBL" id="ML178815">
    <property type="protein sequence ID" value="TFL06696.1"/>
    <property type="molecule type" value="Genomic_DNA"/>
</dbReference>
<proteinExistence type="predicted"/>
<protein>
    <submittedName>
        <fullName evidence="2">Uncharacterized protein</fullName>
    </submittedName>
</protein>
<sequence length="573" mass="63789">MHRHALSSVRSHSFSTLLARRTTTSALRTRADIDAAPTSIPASDRCVPLDAVAPVKGNLVQAASRQFPEGSSAVNPSAATNIPSSSVQDSPALKPLVRPSSWVRPPELWVESPIDIHTRQHAEFLLDSGASLTDPGRSPSEHHHHYAVFPRDVVVVSPDCADIAHLFHHIPSPQTPKQLYRSLIFLMHRYRTAPPPPSALVRYYLNMDASLRSTKAYNLLLELCIRHQMHGTTQMLIRAMDRDGLQKGTETVKLIVRSHVLAGRWEVAWTHLPWYLQGVVPGPHPFASPSIPNDGPPPLSIWTEFLCHADRGSSRHDSEGQKRSRTRSHTKCDQARYLRRCAALWRNAPFSTATLRDLSPRLTYLVVQMLLRMGDADRALAVTTEFLERARDAHPETDRSTHLDIIHLHLVHSQDTSVSRLVALVNKLIALNPSVRPDSTTLSLLLRPLQQLRQSGSTAQAWVTKLKKEWGPQIEDRRVTRRVASFALKQGNRGLVGVALEANDSAAHQEVRWAQQQAVLNRTRDTPPSWAARHKARGKGRENWRWVALKNRAAALAKDSSDSGSSGRGAGDK</sequence>
<feature type="region of interest" description="Disordered" evidence="1">
    <location>
        <begin position="69"/>
        <end position="92"/>
    </location>
</feature>
<accession>A0A5C3QXH2</accession>
<evidence type="ECO:0000313" key="3">
    <source>
        <dbReference type="Proteomes" id="UP000305067"/>
    </source>
</evidence>